<gene>
    <name evidence="2" type="ORF">skT53_28580</name>
</gene>
<dbReference type="EMBL" id="AP023366">
    <property type="protein sequence ID" value="BCJ87873.1"/>
    <property type="molecule type" value="Genomic_DNA"/>
</dbReference>
<dbReference type="InterPro" id="IPR058355">
    <property type="entry name" value="DUF8042"/>
</dbReference>
<keyword evidence="3" id="KW-1185">Reference proteome</keyword>
<protein>
    <recommendedName>
        <fullName evidence="1">DUF8042 domain-containing protein</fullName>
    </recommendedName>
</protein>
<evidence type="ECO:0000313" key="3">
    <source>
        <dbReference type="Proteomes" id="UP000593802"/>
    </source>
</evidence>
<dbReference type="KEGG" id="eff:skT53_28580"/>
<feature type="domain" description="DUF8042" evidence="1">
    <location>
        <begin position="80"/>
        <end position="193"/>
    </location>
</feature>
<organism evidence="2 3">
    <name type="scientific">Effusibacillus dendaii</name>
    <dbReference type="NCBI Taxonomy" id="2743772"/>
    <lineage>
        <taxon>Bacteria</taxon>
        <taxon>Bacillati</taxon>
        <taxon>Bacillota</taxon>
        <taxon>Bacilli</taxon>
        <taxon>Bacillales</taxon>
        <taxon>Alicyclobacillaceae</taxon>
        <taxon>Effusibacillus</taxon>
    </lineage>
</organism>
<accession>A0A7I8DCG0</accession>
<reference evidence="2 3" key="1">
    <citation type="submission" date="2020-08" db="EMBL/GenBank/DDBJ databases">
        <title>Complete Genome Sequence of Effusibacillus dendaii Strain skT53, Isolated from Farmland soil.</title>
        <authorList>
            <person name="Konishi T."/>
            <person name="Kawasaki H."/>
        </authorList>
    </citation>
    <scope>NUCLEOTIDE SEQUENCE [LARGE SCALE GENOMIC DNA]</scope>
    <source>
        <strain evidence="3">skT53</strain>
    </source>
</reference>
<dbReference type="RefSeq" id="WP_200758343.1">
    <property type="nucleotide sequence ID" value="NZ_AP023366.1"/>
</dbReference>
<sequence length="196" mass="22434">MKNDQITFVVDGQEKYYPLGTFVETYHQSLLQIEKEQKVITALNIDGVPLRNIQDYNGSWSDISKIEIDTKPIQELISESIQDAQEYLPRLYEALISVSDSIQRGFEGEAMIVLQQIVEGLEWFSAYVQGITHYGAKYGATVDQSDTIHELVNIYNNLTEAMESRDFVWIADITAYELAPFVERWITITDQLLNVA</sequence>
<proteinExistence type="predicted"/>
<name>A0A7I8DCG0_9BACL</name>
<dbReference type="AlphaFoldDB" id="A0A7I8DCG0"/>
<dbReference type="Proteomes" id="UP000593802">
    <property type="component" value="Chromosome"/>
</dbReference>
<evidence type="ECO:0000313" key="2">
    <source>
        <dbReference type="EMBL" id="BCJ87873.1"/>
    </source>
</evidence>
<dbReference type="Pfam" id="PF26154">
    <property type="entry name" value="DUF8042"/>
    <property type="match status" value="1"/>
</dbReference>
<evidence type="ECO:0000259" key="1">
    <source>
        <dbReference type="Pfam" id="PF26154"/>
    </source>
</evidence>